<feature type="compositionally biased region" description="Acidic residues" evidence="4">
    <location>
        <begin position="1186"/>
        <end position="1200"/>
    </location>
</feature>
<reference evidence="5 6" key="1">
    <citation type="journal article" date="2019" name="Nat. Ecol. Evol.">
        <title>Megaphylogeny resolves global patterns of mushroom evolution.</title>
        <authorList>
            <person name="Varga T."/>
            <person name="Krizsan K."/>
            <person name="Foldi C."/>
            <person name="Dima B."/>
            <person name="Sanchez-Garcia M."/>
            <person name="Sanchez-Ramirez S."/>
            <person name="Szollosi G.J."/>
            <person name="Szarkandi J.G."/>
            <person name="Papp V."/>
            <person name="Albert L."/>
            <person name="Andreopoulos W."/>
            <person name="Angelini C."/>
            <person name="Antonin V."/>
            <person name="Barry K.W."/>
            <person name="Bougher N.L."/>
            <person name="Buchanan P."/>
            <person name="Buyck B."/>
            <person name="Bense V."/>
            <person name="Catcheside P."/>
            <person name="Chovatia M."/>
            <person name="Cooper J."/>
            <person name="Damon W."/>
            <person name="Desjardin D."/>
            <person name="Finy P."/>
            <person name="Geml J."/>
            <person name="Haridas S."/>
            <person name="Hughes K."/>
            <person name="Justo A."/>
            <person name="Karasinski D."/>
            <person name="Kautmanova I."/>
            <person name="Kiss B."/>
            <person name="Kocsube S."/>
            <person name="Kotiranta H."/>
            <person name="LaButti K.M."/>
            <person name="Lechner B.E."/>
            <person name="Liimatainen K."/>
            <person name="Lipzen A."/>
            <person name="Lukacs Z."/>
            <person name="Mihaltcheva S."/>
            <person name="Morgado L.N."/>
            <person name="Niskanen T."/>
            <person name="Noordeloos M.E."/>
            <person name="Ohm R.A."/>
            <person name="Ortiz-Santana B."/>
            <person name="Ovrebo C."/>
            <person name="Racz N."/>
            <person name="Riley R."/>
            <person name="Savchenko A."/>
            <person name="Shiryaev A."/>
            <person name="Soop K."/>
            <person name="Spirin V."/>
            <person name="Szebenyi C."/>
            <person name="Tomsovsky M."/>
            <person name="Tulloss R.E."/>
            <person name="Uehling J."/>
            <person name="Grigoriev I.V."/>
            <person name="Vagvolgyi C."/>
            <person name="Papp T."/>
            <person name="Martin F.M."/>
            <person name="Miettinen O."/>
            <person name="Hibbett D.S."/>
            <person name="Nagy L.G."/>
        </authorList>
    </citation>
    <scope>NUCLEOTIDE SEQUENCE [LARGE SCALE GENOMIC DNA]</scope>
    <source>
        <strain evidence="5 6">CBS 121175</strain>
    </source>
</reference>
<gene>
    <name evidence="5" type="ORF">FA15DRAFT_641379</name>
</gene>
<feature type="repeat" description="ANK" evidence="3">
    <location>
        <begin position="524"/>
        <end position="556"/>
    </location>
</feature>
<keyword evidence="1" id="KW-0677">Repeat</keyword>
<keyword evidence="6" id="KW-1185">Reference proteome</keyword>
<dbReference type="InterPro" id="IPR002110">
    <property type="entry name" value="Ankyrin_rpt"/>
</dbReference>
<feature type="region of interest" description="Disordered" evidence="4">
    <location>
        <begin position="585"/>
        <end position="698"/>
    </location>
</feature>
<evidence type="ECO:0000313" key="5">
    <source>
        <dbReference type="EMBL" id="TFK24224.1"/>
    </source>
</evidence>
<dbReference type="SUPFAM" id="SSF48403">
    <property type="entry name" value="Ankyrin repeat"/>
    <property type="match status" value="3"/>
</dbReference>
<feature type="compositionally biased region" description="Basic and acidic residues" evidence="4">
    <location>
        <begin position="599"/>
        <end position="611"/>
    </location>
</feature>
<dbReference type="PROSITE" id="PS50297">
    <property type="entry name" value="ANK_REP_REGION"/>
    <property type="match status" value="3"/>
</dbReference>
<dbReference type="EMBL" id="ML210204">
    <property type="protein sequence ID" value="TFK24224.1"/>
    <property type="molecule type" value="Genomic_DNA"/>
</dbReference>
<evidence type="ECO:0000256" key="3">
    <source>
        <dbReference type="PROSITE-ProRule" id="PRU00023"/>
    </source>
</evidence>
<dbReference type="PANTHER" id="PTHR24198:SF165">
    <property type="entry name" value="ANKYRIN REPEAT-CONTAINING PROTEIN-RELATED"/>
    <property type="match status" value="1"/>
</dbReference>
<dbReference type="STRING" id="230819.A0A5C3KUV4"/>
<dbReference type="PROSITE" id="PS50088">
    <property type="entry name" value="ANK_REPEAT"/>
    <property type="match status" value="3"/>
</dbReference>
<dbReference type="SMART" id="SM00248">
    <property type="entry name" value="ANK"/>
    <property type="match status" value="12"/>
</dbReference>
<sequence length="1805" mass="202775">MPQNIEAEAFLSRIAARVSLDDALKPAIDDETELRQHFATDRGHSRLLDPHVGLVDVFDGPPQIRQTQARVVKDEIDLSAKYVMPLPAEIRRPDGTPAMVADMEEFKKNWAIFTEGSLSQLTDWSNVVAAGGSVLACLAPLEEKDKVSKRAIRKHYHSAAYPTSDVDLFLWGLNAEQAEAKIVAIYEAVRDSVPWDVTCLRTKHTVSIHSQYPYRSVQIILRLYHSPAEVLAGFDVDAPCFAYDGSKVWGNPRAIVAAMRQCNTVDMTRRSPSYEVRLAKYARRGYEVYVPNLERDNVDPTIYERSIAKMLGLARLLVFEKLKDGDMRTSFLDARRQLRGRPNALARYTNRRMYKGDLKEETAIGGLEMNDYEVTSLHIPYGPGWDARRIDKLVYQTDLGMNSTFNPKNKKRRLHRHPAFFGTVQECLEDCCEECPEPVDDDERELQAKESDQYITGRIKFIEEDPGRQTMTGSFNPIDVGEWSDQVYIKQTEHFFRAIVANNLDAVTAYLSEEGFDINARDHVGRTCLHVAIMSGAPEVACRLIEAGVRISARLADGQMALHLAARYDQTDVVKKLVAKNEANKEQIEKVEDDDAMDEEKGSEETERPSSADDWSSDENDGRDVDIDMADAEGEDDNEDEEIEHDDNEDDDDEKEEETDSDDEDEDGGSRDRKGGAADPPESNAGDVPEDNEDEPDVFKIDDFDWDFGFTPLAYAVLFASCSMVDTLISAGASPLTPTTSNHNNANQLLPLALTILREDEDEASAIVERLIAGGATSATADSRLFTIFHKMVSAKKVKLVETVLGLEVNSKLVLDFPTIQSWSNVVFPIVTAIANKDYAMLAILLAYGVEITIKEEHITRALDAAEPKDRRNYSFYDNKYINQCFMPLETALANHDDVAQMLLASGVAYNLPLKQAVRTYCSADERMSIKDWVDDAINRIQAEIDKVDTVVVSSAPKEDPKEPEPLAGWKKYLDEFLNYDTGEIQTGDSSLAASEKLYEQAQRLTLLQGTKAYLDDIQRLLGARSAKGWKELFPDVETTAMSAAFGITPPVKWDDVETGPQSVTVKSKYAGLSQRYSVSVIATHLNDVYDELFEACFNGDNDTVERLCLLPKDGSEPTKPLLNINVQVTFHSDDSYSRSGLTPLYAACQGRHWSTAQLVLAIAASQYKPSSDEEEVKFSTSGITLDDDSDEEYDSDDSDVTVHKKREEKFIDIAKASSNVRSDVHPRFLLSEARVDYRYKAPGEEKTTSKSSNLIEIAILEQDLEAFSTIVTLYQSLTNPVEIPESLLDSILAIDNAEILHEFIRRSGLGLDFKEAKKATQHLPPIKNDKNRVYNGLLVHGKKRADLARRNDPDALYDGHTDPLLWKAANVRAHKIIEYLCTDKPLAAFRHYATKYNDNRAEQLRRVSDLEKMLPKWLGWTTNGLGESPLTAAISGNSLETIKLLFAKSPQLLKSCLHQTIKFGGYNVFLLAVMNNCKPEVLDFLLAKGISPAERDKNQRWNIYHYACKDNLVELVKHLLKKLPRDVNEALLRQESNPRLNTPIHIATHARAYAMVEVLLEFEPELALNRDVDGQTPLHIACSNAYIKTTQILLKKGAQNAGIFIEDGVGQTPYERIWLKAFKTKVGQQESYTSASTLEVRQPSEKPPRIDVEWLETELLRLQDTMDRLIAGGKVQNQEKFTFEINTFISVLKVNLTTAKQAFEKLPPIPKKEEEKPIIDPTDEWSGNVEKTWDIVRDKLASVTGHRELVKLLDVQVSVKANLDKIINNPAAEEDSDVEEDSEQADWQAGIVYHIFRNFGETDV</sequence>
<dbReference type="Proteomes" id="UP000307440">
    <property type="component" value="Unassembled WGS sequence"/>
</dbReference>
<evidence type="ECO:0000313" key="6">
    <source>
        <dbReference type="Proteomes" id="UP000307440"/>
    </source>
</evidence>
<feature type="repeat" description="ANK" evidence="3">
    <location>
        <begin position="557"/>
        <end position="578"/>
    </location>
</feature>
<accession>A0A5C3KUV4</accession>
<protein>
    <submittedName>
        <fullName evidence="5">Ankyrin repeat protein</fullName>
    </submittedName>
</protein>
<name>A0A5C3KUV4_COPMA</name>
<dbReference type="Pfam" id="PF12796">
    <property type="entry name" value="Ank_2"/>
    <property type="match status" value="2"/>
</dbReference>
<feature type="region of interest" description="Disordered" evidence="4">
    <location>
        <begin position="1179"/>
        <end position="1201"/>
    </location>
</feature>
<feature type="repeat" description="ANK" evidence="3">
    <location>
        <begin position="1574"/>
        <end position="1600"/>
    </location>
</feature>
<feature type="compositionally biased region" description="Acidic residues" evidence="4">
    <location>
        <begin position="627"/>
        <end position="667"/>
    </location>
</feature>
<proteinExistence type="predicted"/>
<evidence type="ECO:0000256" key="2">
    <source>
        <dbReference type="ARBA" id="ARBA00023043"/>
    </source>
</evidence>
<organism evidence="5 6">
    <name type="scientific">Coprinopsis marcescibilis</name>
    <name type="common">Agaric fungus</name>
    <name type="synonym">Psathyrella marcescibilis</name>
    <dbReference type="NCBI Taxonomy" id="230819"/>
    <lineage>
        <taxon>Eukaryota</taxon>
        <taxon>Fungi</taxon>
        <taxon>Dikarya</taxon>
        <taxon>Basidiomycota</taxon>
        <taxon>Agaricomycotina</taxon>
        <taxon>Agaricomycetes</taxon>
        <taxon>Agaricomycetidae</taxon>
        <taxon>Agaricales</taxon>
        <taxon>Agaricineae</taxon>
        <taxon>Psathyrellaceae</taxon>
        <taxon>Coprinopsis</taxon>
    </lineage>
</organism>
<keyword evidence="2 3" id="KW-0040">ANK repeat</keyword>
<evidence type="ECO:0000256" key="4">
    <source>
        <dbReference type="SAM" id="MobiDB-lite"/>
    </source>
</evidence>
<dbReference type="PANTHER" id="PTHR24198">
    <property type="entry name" value="ANKYRIN REPEAT AND PROTEIN KINASE DOMAIN-CONTAINING PROTEIN"/>
    <property type="match status" value="1"/>
</dbReference>
<evidence type="ECO:0000256" key="1">
    <source>
        <dbReference type="ARBA" id="ARBA00022737"/>
    </source>
</evidence>
<dbReference type="OrthoDB" id="539213at2759"/>
<dbReference type="InterPro" id="IPR036770">
    <property type="entry name" value="Ankyrin_rpt-contain_sf"/>
</dbReference>
<dbReference type="Gene3D" id="1.25.40.20">
    <property type="entry name" value="Ankyrin repeat-containing domain"/>
    <property type="match status" value="3"/>
</dbReference>